<reference evidence="1 2" key="1">
    <citation type="submission" date="2020-09" db="EMBL/GenBank/DDBJ databases">
        <title>De no assembly of potato wild relative species, Solanum commersonii.</title>
        <authorList>
            <person name="Cho K."/>
        </authorList>
    </citation>
    <scope>NUCLEOTIDE SEQUENCE [LARGE SCALE GENOMIC DNA]</scope>
    <source>
        <strain evidence="1">LZ3.2</strain>
        <tissue evidence="1">Leaf</tissue>
    </source>
</reference>
<protein>
    <submittedName>
        <fullName evidence="1">Uncharacterized protein</fullName>
    </submittedName>
</protein>
<accession>A0A9J5YV74</accession>
<evidence type="ECO:0000313" key="1">
    <source>
        <dbReference type="EMBL" id="KAG5603696.1"/>
    </source>
</evidence>
<proteinExistence type="predicted"/>
<dbReference type="EMBL" id="JACXVP010000005">
    <property type="protein sequence ID" value="KAG5603696.1"/>
    <property type="molecule type" value="Genomic_DNA"/>
</dbReference>
<dbReference type="Proteomes" id="UP000824120">
    <property type="component" value="Chromosome 5"/>
</dbReference>
<gene>
    <name evidence="1" type="ORF">H5410_025188</name>
</gene>
<name>A0A9J5YV74_SOLCO</name>
<evidence type="ECO:0000313" key="2">
    <source>
        <dbReference type="Proteomes" id="UP000824120"/>
    </source>
</evidence>
<sequence length="60" mass="6682">MTRENPQPLPFGCTQEDAEKKIGKGKARDLPDLVQIGHRYQLPSNSHSNIKANVKGVIRV</sequence>
<comment type="caution">
    <text evidence="1">The sequence shown here is derived from an EMBL/GenBank/DDBJ whole genome shotgun (WGS) entry which is preliminary data.</text>
</comment>
<organism evidence="1 2">
    <name type="scientific">Solanum commersonii</name>
    <name type="common">Commerson's wild potato</name>
    <name type="synonym">Commerson's nightshade</name>
    <dbReference type="NCBI Taxonomy" id="4109"/>
    <lineage>
        <taxon>Eukaryota</taxon>
        <taxon>Viridiplantae</taxon>
        <taxon>Streptophyta</taxon>
        <taxon>Embryophyta</taxon>
        <taxon>Tracheophyta</taxon>
        <taxon>Spermatophyta</taxon>
        <taxon>Magnoliopsida</taxon>
        <taxon>eudicotyledons</taxon>
        <taxon>Gunneridae</taxon>
        <taxon>Pentapetalae</taxon>
        <taxon>asterids</taxon>
        <taxon>lamiids</taxon>
        <taxon>Solanales</taxon>
        <taxon>Solanaceae</taxon>
        <taxon>Solanoideae</taxon>
        <taxon>Solaneae</taxon>
        <taxon>Solanum</taxon>
    </lineage>
</organism>
<dbReference type="AlphaFoldDB" id="A0A9J5YV74"/>
<keyword evidence="2" id="KW-1185">Reference proteome</keyword>